<dbReference type="SMART" id="SM00174">
    <property type="entry name" value="RHO"/>
    <property type="match status" value="1"/>
</dbReference>
<dbReference type="InterPro" id="IPR005225">
    <property type="entry name" value="Small_GTP-bd"/>
</dbReference>
<feature type="region of interest" description="Disordered" evidence="14">
    <location>
        <begin position="1"/>
        <end position="28"/>
    </location>
</feature>
<dbReference type="OrthoDB" id="9989112at2759"/>
<gene>
    <name evidence="15" type="ORF">DGAL_LOCUS16723</name>
</gene>
<evidence type="ECO:0000313" key="15">
    <source>
        <dbReference type="EMBL" id="CAH0112924.1"/>
    </source>
</evidence>
<dbReference type="PROSITE" id="PS51421">
    <property type="entry name" value="RAS"/>
    <property type="match status" value="1"/>
</dbReference>
<dbReference type="Gene3D" id="3.40.50.300">
    <property type="entry name" value="P-loop containing nucleotide triphosphate hydrolases"/>
    <property type="match status" value="2"/>
</dbReference>
<dbReference type="AlphaFoldDB" id="A0A8J2S3P3"/>
<evidence type="ECO:0000256" key="6">
    <source>
        <dbReference type="ARBA" id="ARBA00022741"/>
    </source>
</evidence>
<proteinExistence type="inferred from homology"/>
<dbReference type="EMBL" id="CAKKLH010000334">
    <property type="protein sequence ID" value="CAH0112924.1"/>
    <property type="molecule type" value="Genomic_DNA"/>
</dbReference>
<evidence type="ECO:0000256" key="9">
    <source>
        <dbReference type="ARBA" id="ARBA00022927"/>
    </source>
</evidence>
<evidence type="ECO:0000313" key="16">
    <source>
        <dbReference type="Proteomes" id="UP000789390"/>
    </source>
</evidence>
<evidence type="ECO:0000256" key="8">
    <source>
        <dbReference type="ARBA" id="ARBA00022842"/>
    </source>
</evidence>
<sequence length="401" mass="45269">MDRPILEGDETPSDGIPETHKSFAGMGLDEADDEVFEEEEFDPSRSFHSRYDHRQLHPIELKVRKEVNDTGYRGYSAPTPPVVVPLSSDFSSEEILHKTILVGDSGVGKTSLLVQFDTGTFHPSSFAATVGIGFTLSGNLKSQAVQNPSIIQEQQPDRSTYRFIQIRGGSFRSKFKETRIQLNDINNVNYDFRRPSIDSTDEQTSAQFKVMLLGDSGVGKTCLLIRFKDKTFMSGSYIATIGIDYRNKVLVVDGVKVKLQIWDTAGQERFRSVTHAYYRDAHALFLLYDVTNRKSFDNTRAWLAEINEYAHRDVIIMLLGNKCDSEDRIVNREDGERLAREYKVNFMETSAKTGLNVELAFIEVARALRDKRTTVSASYGVQEYVEPSQWSQNVCSACSTS</sequence>
<comment type="similarity">
    <text evidence="2">Belongs to the small GTPase superfamily. Rab family.</text>
</comment>
<evidence type="ECO:0000256" key="14">
    <source>
        <dbReference type="SAM" id="MobiDB-lite"/>
    </source>
</evidence>
<comment type="caution">
    <text evidence="15">The sequence shown here is derived from an EMBL/GenBank/DDBJ whole genome shotgun (WGS) entry which is preliminary data.</text>
</comment>
<dbReference type="Proteomes" id="UP000789390">
    <property type="component" value="Unassembled WGS sequence"/>
</dbReference>
<dbReference type="SMART" id="SM00177">
    <property type="entry name" value="ARF"/>
    <property type="match status" value="1"/>
</dbReference>
<dbReference type="SMART" id="SM00175">
    <property type="entry name" value="RAB"/>
    <property type="match status" value="1"/>
</dbReference>
<dbReference type="InterPro" id="IPR027417">
    <property type="entry name" value="P-loop_NTPase"/>
</dbReference>
<keyword evidence="10" id="KW-0342">GTP-binding</keyword>
<dbReference type="GO" id="GO:0015031">
    <property type="term" value="P:protein transport"/>
    <property type="evidence" value="ECO:0007669"/>
    <property type="project" value="UniProtKB-KW"/>
</dbReference>
<keyword evidence="9" id="KW-0653">Protein transport</keyword>
<evidence type="ECO:0000256" key="1">
    <source>
        <dbReference type="ARBA" id="ARBA00001946"/>
    </source>
</evidence>
<dbReference type="PANTHER" id="PTHR47977">
    <property type="entry name" value="RAS-RELATED PROTEIN RAB"/>
    <property type="match status" value="1"/>
</dbReference>
<dbReference type="InterPro" id="IPR001806">
    <property type="entry name" value="Small_GTPase"/>
</dbReference>
<dbReference type="SUPFAM" id="SSF52540">
    <property type="entry name" value="P-loop containing nucleoside triphosphate hydrolases"/>
    <property type="match status" value="2"/>
</dbReference>
<dbReference type="PROSITE" id="PS51419">
    <property type="entry name" value="RAB"/>
    <property type="match status" value="1"/>
</dbReference>
<reference evidence="15" key="1">
    <citation type="submission" date="2021-11" db="EMBL/GenBank/DDBJ databases">
        <authorList>
            <person name="Schell T."/>
        </authorList>
    </citation>
    <scope>NUCLEOTIDE SEQUENCE</scope>
    <source>
        <strain evidence="15">M5</strain>
    </source>
</reference>
<dbReference type="PRINTS" id="PR00449">
    <property type="entry name" value="RASTRNSFRMNG"/>
</dbReference>
<evidence type="ECO:0000256" key="3">
    <source>
        <dbReference type="ARBA" id="ARBA00011984"/>
    </source>
</evidence>
<dbReference type="NCBIfam" id="TIGR00231">
    <property type="entry name" value="small_GTP"/>
    <property type="match status" value="1"/>
</dbReference>
<keyword evidence="8" id="KW-0460">Magnesium</keyword>
<evidence type="ECO:0000256" key="12">
    <source>
        <dbReference type="ARBA" id="ARBA00023289"/>
    </source>
</evidence>
<name>A0A8J2S3P3_9CRUS</name>
<protein>
    <recommendedName>
        <fullName evidence="3">small monomeric GTPase</fullName>
        <ecNumber evidence="3">3.6.5.2</ecNumber>
    </recommendedName>
</protein>
<dbReference type="SMART" id="SM00173">
    <property type="entry name" value="RAS"/>
    <property type="match status" value="1"/>
</dbReference>
<dbReference type="InterPro" id="IPR050227">
    <property type="entry name" value="Rab"/>
</dbReference>
<keyword evidence="6" id="KW-0547">Nucleotide-binding</keyword>
<keyword evidence="5" id="KW-0479">Metal-binding</keyword>
<keyword evidence="7" id="KW-0378">Hydrolase</keyword>
<dbReference type="GO" id="GO:0005525">
    <property type="term" value="F:GTP binding"/>
    <property type="evidence" value="ECO:0007669"/>
    <property type="project" value="UniProtKB-KW"/>
</dbReference>
<accession>A0A8J2S3P3</accession>
<dbReference type="SMART" id="SM00176">
    <property type="entry name" value="RAN"/>
    <property type="match status" value="1"/>
</dbReference>
<keyword evidence="4" id="KW-0813">Transport</keyword>
<dbReference type="FunFam" id="3.40.50.300:FF:000459">
    <property type="entry name" value="ras-related protein Rab-37 isoform X1"/>
    <property type="match status" value="1"/>
</dbReference>
<evidence type="ECO:0000256" key="4">
    <source>
        <dbReference type="ARBA" id="ARBA00022448"/>
    </source>
</evidence>
<dbReference type="EC" id="3.6.5.2" evidence="3"/>
<evidence type="ECO:0000256" key="2">
    <source>
        <dbReference type="ARBA" id="ARBA00006270"/>
    </source>
</evidence>
<dbReference type="GO" id="GO:0046872">
    <property type="term" value="F:metal ion binding"/>
    <property type="evidence" value="ECO:0007669"/>
    <property type="project" value="UniProtKB-KW"/>
</dbReference>
<keyword evidence="12" id="KW-0636">Prenylation</keyword>
<evidence type="ECO:0000256" key="7">
    <source>
        <dbReference type="ARBA" id="ARBA00022801"/>
    </source>
</evidence>
<keyword evidence="11" id="KW-0449">Lipoprotein</keyword>
<comment type="catalytic activity">
    <reaction evidence="13">
        <text>GTP + H2O = GDP + phosphate + H(+)</text>
        <dbReference type="Rhea" id="RHEA:19669"/>
        <dbReference type="ChEBI" id="CHEBI:15377"/>
        <dbReference type="ChEBI" id="CHEBI:15378"/>
        <dbReference type="ChEBI" id="CHEBI:37565"/>
        <dbReference type="ChEBI" id="CHEBI:43474"/>
        <dbReference type="ChEBI" id="CHEBI:58189"/>
        <dbReference type="EC" id="3.6.5.2"/>
    </reaction>
    <physiologicalReaction direction="left-to-right" evidence="13">
        <dbReference type="Rhea" id="RHEA:19670"/>
    </physiologicalReaction>
</comment>
<evidence type="ECO:0000256" key="11">
    <source>
        <dbReference type="ARBA" id="ARBA00023288"/>
    </source>
</evidence>
<dbReference type="PROSITE" id="PS51420">
    <property type="entry name" value="RHO"/>
    <property type="match status" value="1"/>
</dbReference>
<dbReference type="Pfam" id="PF00071">
    <property type="entry name" value="Ras"/>
    <property type="match status" value="2"/>
</dbReference>
<evidence type="ECO:0000256" key="5">
    <source>
        <dbReference type="ARBA" id="ARBA00022723"/>
    </source>
</evidence>
<comment type="cofactor">
    <cofactor evidence="1">
        <name>Mg(2+)</name>
        <dbReference type="ChEBI" id="CHEBI:18420"/>
    </cofactor>
</comment>
<keyword evidence="16" id="KW-1185">Reference proteome</keyword>
<dbReference type="GO" id="GO:0003925">
    <property type="term" value="F:G protein activity"/>
    <property type="evidence" value="ECO:0007669"/>
    <property type="project" value="UniProtKB-EC"/>
</dbReference>
<evidence type="ECO:0000256" key="13">
    <source>
        <dbReference type="ARBA" id="ARBA00047660"/>
    </source>
</evidence>
<evidence type="ECO:0000256" key="10">
    <source>
        <dbReference type="ARBA" id="ARBA00023134"/>
    </source>
</evidence>
<organism evidence="15 16">
    <name type="scientific">Daphnia galeata</name>
    <dbReference type="NCBI Taxonomy" id="27404"/>
    <lineage>
        <taxon>Eukaryota</taxon>
        <taxon>Metazoa</taxon>
        <taxon>Ecdysozoa</taxon>
        <taxon>Arthropoda</taxon>
        <taxon>Crustacea</taxon>
        <taxon>Branchiopoda</taxon>
        <taxon>Diplostraca</taxon>
        <taxon>Cladocera</taxon>
        <taxon>Anomopoda</taxon>
        <taxon>Daphniidae</taxon>
        <taxon>Daphnia</taxon>
    </lineage>
</organism>